<evidence type="ECO:0000313" key="1">
    <source>
        <dbReference type="EMBL" id="ATW58251.1"/>
    </source>
</evidence>
<gene>
    <name evidence="1" type="ORF">CNR37_00044</name>
</gene>
<accession>A0A2H4P7W7</accession>
<dbReference type="EMBL" id="MG018930">
    <property type="protein sequence ID" value="ATW58251.1"/>
    <property type="molecule type" value="Genomic_DNA"/>
</dbReference>
<reference evidence="1 2" key="1">
    <citation type="submission" date="2017-09" db="EMBL/GenBank/DDBJ databases">
        <authorList>
            <person name="Ehlers B."/>
            <person name="Leendertz F.H."/>
        </authorList>
    </citation>
    <scope>NUCLEOTIDE SEQUENCE [LARGE SCALE GENOMIC DNA]</scope>
</reference>
<sequence>MSIVVNEAVQKEPEHTFEPNSLYKSVEFGRNGNLYLIIGDGECERTVEALRIAGSNAPHHSRGFLRHCMTPFEGEVVIKND</sequence>
<organism evidence="1 2">
    <name type="scientific">Pseudomonas phage ventosus</name>
    <dbReference type="NCBI Taxonomy" id="2048980"/>
    <lineage>
        <taxon>Viruses</taxon>
        <taxon>Duplodnaviria</taxon>
        <taxon>Heunggongvirae</taxon>
        <taxon>Uroviricota</taxon>
        <taxon>Caudoviricetes</taxon>
        <taxon>Vandenendeviridae</taxon>
        <taxon>Gorskivirinae</taxon>
        <taxon>Ventosusvirus</taxon>
        <taxon>Ventosusvirus ventosus</taxon>
    </lineage>
</organism>
<protein>
    <submittedName>
        <fullName evidence="1">Uncharacterized protein</fullName>
    </submittedName>
</protein>
<keyword evidence="2" id="KW-1185">Reference proteome</keyword>
<evidence type="ECO:0000313" key="2">
    <source>
        <dbReference type="Proteomes" id="UP000241096"/>
    </source>
</evidence>
<dbReference type="Proteomes" id="UP000241096">
    <property type="component" value="Segment"/>
</dbReference>
<proteinExistence type="predicted"/>
<name>A0A2H4P7W7_9CAUD</name>